<feature type="signal peptide" evidence="1">
    <location>
        <begin position="1"/>
        <end position="20"/>
    </location>
</feature>
<dbReference type="PANTHER" id="PTHR41339:SF1">
    <property type="entry name" value="SECRETED PROTEIN"/>
    <property type="match status" value="1"/>
</dbReference>
<feature type="chain" id="PRO_5045296738" evidence="1">
    <location>
        <begin position="21"/>
        <end position="437"/>
    </location>
</feature>
<evidence type="ECO:0000313" key="2">
    <source>
        <dbReference type="EMBL" id="MFB9104966.1"/>
    </source>
</evidence>
<gene>
    <name evidence="2" type="ORF">ACFFU1_08650</name>
</gene>
<dbReference type="Proteomes" id="UP001589590">
    <property type="component" value="Unassembled WGS sequence"/>
</dbReference>
<organism evidence="2 3">
    <name type="scientific">Algibacter miyuki</name>
    <dbReference type="NCBI Taxonomy" id="1306933"/>
    <lineage>
        <taxon>Bacteria</taxon>
        <taxon>Pseudomonadati</taxon>
        <taxon>Bacteroidota</taxon>
        <taxon>Flavobacteriia</taxon>
        <taxon>Flavobacteriales</taxon>
        <taxon>Flavobacteriaceae</taxon>
        <taxon>Algibacter</taxon>
    </lineage>
</organism>
<keyword evidence="3" id="KW-1185">Reference proteome</keyword>
<comment type="caution">
    <text evidence="2">The sequence shown here is derived from an EMBL/GenBank/DDBJ whole genome shotgun (WGS) entry which is preliminary data.</text>
</comment>
<proteinExistence type="predicted"/>
<dbReference type="EMBL" id="JBHMFA010000005">
    <property type="protein sequence ID" value="MFB9104966.1"/>
    <property type="molecule type" value="Genomic_DNA"/>
</dbReference>
<sequence>MKNFTLITLIFLTVSGSIFAQQEKGIIGANNWLENWTEFKPNQSDYREPNKILTGNISEDITLNKRDTYIIMGSVFVTNNATLTIEPGTVIIGDSDSKASLTITKGATIMADGLETDPIVFTSNKSVKRAGDWGGIMILGDGPLNKFGNGSVASFHSDLNPSNYAHTSYGGDNLEGCSGVMRYVRIEYAGKRIKGAGYLNGLLLAGVGKHTIFDNVMISYAAGDAVEVWGGEVVLDKIVSYRTNSNDFKFNYGAQCELTNSLSVRSPYISSSEGSRCLMVLSYDEISEVDFTKKGTSVHAKNITMLNDSEDVQADIEKGLVKEAIFVAQNASLNMSKSVISGFNPAVLLAETININQENLDKLKFSNMYFNNCNGNIFVENNTNNEDLENWYGNAAFYNVYSKSHNAETFIDIRNERRPDFRLRINKIIASHDVEND</sequence>
<reference evidence="2 3" key="1">
    <citation type="submission" date="2024-09" db="EMBL/GenBank/DDBJ databases">
        <authorList>
            <person name="Sun Q."/>
            <person name="Mori K."/>
        </authorList>
    </citation>
    <scope>NUCLEOTIDE SEQUENCE [LARGE SCALE GENOMIC DNA]</scope>
    <source>
        <strain evidence="2 3">CECT 8300</strain>
    </source>
</reference>
<dbReference type="PANTHER" id="PTHR41339">
    <property type="entry name" value="LIPL48"/>
    <property type="match status" value="1"/>
</dbReference>
<dbReference type="RefSeq" id="WP_290272943.1">
    <property type="nucleotide sequence ID" value="NZ_JAUFQP010000013.1"/>
</dbReference>
<accession>A0ABV5H0E6</accession>
<evidence type="ECO:0000313" key="3">
    <source>
        <dbReference type="Proteomes" id="UP001589590"/>
    </source>
</evidence>
<name>A0ABV5H0E6_9FLAO</name>
<protein>
    <submittedName>
        <fullName evidence="2">Uncharacterized protein</fullName>
    </submittedName>
</protein>
<evidence type="ECO:0000256" key="1">
    <source>
        <dbReference type="SAM" id="SignalP"/>
    </source>
</evidence>
<keyword evidence="1" id="KW-0732">Signal</keyword>